<dbReference type="Gene3D" id="3.40.190.150">
    <property type="entry name" value="Bordetella uptake gene, domain 1"/>
    <property type="match status" value="1"/>
</dbReference>
<dbReference type="PIRSF" id="PIRSF017082">
    <property type="entry name" value="YflP"/>
    <property type="match status" value="1"/>
</dbReference>
<sequence>MKQGFVVSERGRRLAALFVASLALAAGRADAQPYPAKSIKLIVPYAPGGVTDVSARLVAQKLGELLGQTVYVENKGGGGTRIGASEAARAAPDGYTLLYANSITHGTLPATAASLPFDPVKDFTPIAKLFWYASTIVCHPSVPANTVAELVSYAKAHPGKLSYASAGPGTGNHFSSELFNVMAGVKIVHVPYRGSGPALQDVIAGQVSCTHDGAAKPYVDAGKVKAIATTGIARDPRLPDVPTVDEAGLKGYDMTWWQGVMAPAGTPPAVVERLARATQALARDEAFRAKAYDIGLNVQYEPADVLARQVVQDIAKFRRIAAEANIVLD</sequence>
<dbReference type="Pfam" id="PF03401">
    <property type="entry name" value="TctC"/>
    <property type="match status" value="1"/>
</dbReference>
<reference evidence="3 4" key="1">
    <citation type="submission" date="2019-02" db="EMBL/GenBank/DDBJ databases">
        <title>Genomic Encyclopedia of Type Strains, Phase IV (KMG-IV): sequencing the most valuable type-strain genomes for metagenomic binning, comparative biology and taxonomic classification.</title>
        <authorList>
            <person name="Goeker M."/>
        </authorList>
    </citation>
    <scope>NUCLEOTIDE SEQUENCE [LARGE SCALE GENOMIC DNA]</scope>
    <source>
        <strain evidence="3 4">K24</strain>
    </source>
</reference>
<organism evidence="3 4">
    <name type="scientific">Pigmentiphaga kullae</name>
    <dbReference type="NCBI Taxonomy" id="151784"/>
    <lineage>
        <taxon>Bacteria</taxon>
        <taxon>Pseudomonadati</taxon>
        <taxon>Pseudomonadota</taxon>
        <taxon>Betaproteobacteria</taxon>
        <taxon>Burkholderiales</taxon>
        <taxon>Alcaligenaceae</taxon>
        <taxon>Pigmentiphaga</taxon>
    </lineage>
</organism>
<gene>
    <name evidence="3" type="ORF">EV675_1167</name>
</gene>
<keyword evidence="4" id="KW-1185">Reference proteome</keyword>
<dbReference type="OrthoDB" id="8837964at2"/>
<dbReference type="Gene3D" id="3.40.190.10">
    <property type="entry name" value="Periplasmic binding protein-like II"/>
    <property type="match status" value="1"/>
</dbReference>
<dbReference type="RefSeq" id="WP_130356407.1">
    <property type="nucleotide sequence ID" value="NZ_SGXC01000001.1"/>
</dbReference>
<dbReference type="InterPro" id="IPR005064">
    <property type="entry name" value="BUG"/>
</dbReference>
<comment type="similarity">
    <text evidence="1">Belongs to the UPF0065 (bug) family.</text>
</comment>
<proteinExistence type="inferred from homology"/>
<dbReference type="PANTHER" id="PTHR42928">
    <property type="entry name" value="TRICARBOXYLATE-BINDING PROTEIN"/>
    <property type="match status" value="1"/>
</dbReference>
<feature type="signal peptide" evidence="2">
    <location>
        <begin position="1"/>
        <end position="31"/>
    </location>
</feature>
<keyword evidence="2" id="KW-0732">Signal</keyword>
<evidence type="ECO:0000313" key="3">
    <source>
        <dbReference type="EMBL" id="RZS85144.1"/>
    </source>
</evidence>
<evidence type="ECO:0000313" key="4">
    <source>
        <dbReference type="Proteomes" id="UP000292445"/>
    </source>
</evidence>
<dbReference type="EMBL" id="SGXC01000001">
    <property type="protein sequence ID" value="RZS85144.1"/>
    <property type="molecule type" value="Genomic_DNA"/>
</dbReference>
<name>A0A4Q7NJA3_9BURK</name>
<keyword evidence="3" id="KW-0675">Receptor</keyword>
<accession>A0A4Q7NJA3</accession>
<evidence type="ECO:0000256" key="1">
    <source>
        <dbReference type="ARBA" id="ARBA00006987"/>
    </source>
</evidence>
<dbReference type="SUPFAM" id="SSF53850">
    <property type="entry name" value="Periplasmic binding protein-like II"/>
    <property type="match status" value="1"/>
</dbReference>
<dbReference type="CDD" id="cd13578">
    <property type="entry name" value="PBP2_Bug27"/>
    <property type="match status" value="1"/>
</dbReference>
<dbReference type="InterPro" id="IPR042100">
    <property type="entry name" value="Bug_dom1"/>
</dbReference>
<feature type="chain" id="PRO_5020727344" evidence="2">
    <location>
        <begin position="32"/>
        <end position="329"/>
    </location>
</feature>
<dbReference type="PANTHER" id="PTHR42928:SF5">
    <property type="entry name" value="BLR1237 PROTEIN"/>
    <property type="match status" value="1"/>
</dbReference>
<dbReference type="Proteomes" id="UP000292445">
    <property type="component" value="Unassembled WGS sequence"/>
</dbReference>
<comment type="caution">
    <text evidence="3">The sequence shown here is derived from an EMBL/GenBank/DDBJ whole genome shotgun (WGS) entry which is preliminary data.</text>
</comment>
<dbReference type="AlphaFoldDB" id="A0A4Q7NJA3"/>
<evidence type="ECO:0000256" key="2">
    <source>
        <dbReference type="SAM" id="SignalP"/>
    </source>
</evidence>
<protein>
    <submittedName>
        <fullName evidence="3">Tripartite-type tricarboxylate transporter receptor subunit TctC</fullName>
    </submittedName>
</protein>